<dbReference type="RefSeq" id="WP_127786746.1">
    <property type="nucleotide sequence ID" value="NZ_SACL01000002.1"/>
</dbReference>
<name>A0A437MIM9_9PROT</name>
<evidence type="ECO:0008006" key="5">
    <source>
        <dbReference type="Google" id="ProtNLM"/>
    </source>
</evidence>
<gene>
    <name evidence="3" type="ORF">EOD42_06745</name>
</gene>
<feature type="region of interest" description="Disordered" evidence="1">
    <location>
        <begin position="67"/>
        <end position="89"/>
    </location>
</feature>
<dbReference type="EMBL" id="SACL01000002">
    <property type="protein sequence ID" value="RVT97517.1"/>
    <property type="molecule type" value="Genomic_DNA"/>
</dbReference>
<protein>
    <recommendedName>
        <fullName evidence="5">Secreted protein</fullName>
    </recommendedName>
</protein>
<feature type="chain" id="PRO_5019493039" description="Secreted protein" evidence="2">
    <location>
        <begin position="16"/>
        <end position="89"/>
    </location>
</feature>
<dbReference type="AlphaFoldDB" id="A0A437MIM9"/>
<evidence type="ECO:0000256" key="1">
    <source>
        <dbReference type="SAM" id="MobiDB-lite"/>
    </source>
</evidence>
<dbReference type="Proteomes" id="UP000282957">
    <property type="component" value="Unassembled WGS sequence"/>
</dbReference>
<keyword evidence="2" id="KW-0732">Signal</keyword>
<accession>A0A437MIM9</accession>
<feature type="signal peptide" evidence="2">
    <location>
        <begin position="1"/>
        <end position="15"/>
    </location>
</feature>
<dbReference type="OrthoDB" id="8482186at2"/>
<proteinExistence type="predicted"/>
<feature type="compositionally biased region" description="Pro residues" evidence="1">
    <location>
        <begin position="67"/>
        <end position="77"/>
    </location>
</feature>
<sequence>MWLFLLLLAAVPAQAQPACGPAREGQLACMAGRLCQCRYETGGTLTGRPSAHRWDCGPLRPDCRPDPLPVAPGPPITYAPFPAARPTGK</sequence>
<evidence type="ECO:0000313" key="4">
    <source>
        <dbReference type="Proteomes" id="UP000282957"/>
    </source>
</evidence>
<evidence type="ECO:0000256" key="2">
    <source>
        <dbReference type="SAM" id="SignalP"/>
    </source>
</evidence>
<keyword evidence="4" id="KW-1185">Reference proteome</keyword>
<reference evidence="3 4" key="1">
    <citation type="submission" date="2019-01" db="EMBL/GenBank/DDBJ databases">
        <authorList>
            <person name="Chen W.-M."/>
        </authorList>
    </citation>
    <scope>NUCLEOTIDE SEQUENCE [LARGE SCALE GENOMIC DNA]</scope>
    <source>
        <strain evidence="3 4">CCP-6</strain>
    </source>
</reference>
<evidence type="ECO:0000313" key="3">
    <source>
        <dbReference type="EMBL" id="RVT97517.1"/>
    </source>
</evidence>
<comment type="caution">
    <text evidence="3">The sequence shown here is derived from an EMBL/GenBank/DDBJ whole genome shotgun (WGS) entry which is preliminary data.</text>
</comment>
<organism evidence="3 4">
    <name type="scientific">Rhodovarius crocodyli</name>
    <dbReference type="NCBI Taxonomy" id="1979269"/>
    <lineage>
        <taxon>Bacteria</taxon>
        <taxon>Pseudomonadati</taxon>
        <taxon>Pseudomonadota</taxon>
        <taxon>Alphaproteobacteria</taxon>
        <taxon>Acetobacterales</taxon>
        <taxon>Roseomonadaceae</taxon>
        <taxon>Rhodovarius</taxon>
    </lineage>
</organism>